<keyword evidence="4 11" id="KW-0812">Transmembrane</keyword>
<dbReference type="InterPro" id="IPR003660">
    <property type="entry name" value="HAMP_dom"/>
</dbReference>
<comment type="similarity">
    <text evidence="8">Belongs to the methyl-accepting chemotaxis (MCP) protein family.</text>
</comment>
<keyword evidence="5 11" id="KW-1133">Transmembrane helix</keyword>
<dbReference type="CDD" id="cd11386">
    <property type="entry name" value="MCP_signal"/>
    <property type="match status" value="1"/>
</dbReference>
<gene>
    <name evidence="14" type="ORF">AXX12_10295</name>
</gene>
<protein>
    <submittedName>
        <fullName evidence="14">Chemotaxis protein</fullName>
    </submittedName>
</protein>
<evidence type="ECO:0000259" key="13">
    <source>
        <dbReference type="PROSITE" id="PS50885"/>
    </source>
</evidence>
<feature type="transmembrane region" description="Helical" evidence="11">
    <location>
        <begin position="12"/>
        <end position="32"/>
    </location>
</feature>
<dbReference type="Pfam" id="PF00672">
    <property type="entry name" value="HAMP"/>
    <property type="match status" value="1"/>
</dbReference>
<evidence type="ECO:0000313" key="15">
    <source>
        <dbReference type="Proteomes" id="UP000076268"/>
    </source>
</evidence>
<keyword evidence="2" id="KW-1003">Cell membrane</keyword>
<dbReference type="GO" id="GO:0007165">
    <property type="term" value="P:signal transduction"/>
    <property type="evidence" value="ECO:0007669"/>
    <property type="project" value="UniProtKB-KW"/>
</dbReference>
<dbReference type="CDD" id="cd12912">
    <property type="entry name" value="PDC2_MCP_like"/>
    <property type="match status" value="1"/>
</dbReference>
<evidence type="ECO:0000256" key="4">
    <source>
        <dbReference type="ARBA" id="ARBA00022692"/>
    </source>
</evidence>
<evidence type="ECO:0000256" key="5">
    <source>
        <dbReference type="ARBA" id="ARBA00022989"/>
    </source>
</evidence>
<dbReference type="Pfam" id="PF00015">
    <property type="entry name" value="MCPsignal"/>
    <property type="match status" value="1"/>
</dbReference>
<dbReference type="PROSITE" id="PS50111">
    <property type="entry name" value="CHEMOTAXIS_TRANSDUC_2"/>
    <property type="match status" value="1"/>
</dbReference>
<evidence type="ECO:0000256" key="9">
    <source>
        <dbReference type="PROSITE-ProRule" id="PRU00284"/>
    </source>
</evidence>
<proteinExistence type="inferred from homology"/>
<evidence type="ECO:0000256" key="3">
    <source>
        <dbReference type="ARBA" id="ARBA00022500"/>
    </source>
</evidence>
<dbReference type="GO" id="GO:0006935">
    <property type="term" value="P:chemotaxis"/>
    <property type="evidence" value="ECO:0007669"/>
    <property type="project" value="UniProtKB-KW"/>
</dbReference>
<keyword evidence="7 9" id="KW-0807">Transducer</keyword>
<dbReference type="PROSITE" id="PS50885">
    <property type="entry name" value="HAMP"/>
    <property type="match status" value="1"/>
</dbReference>
<dbReference type="GO" id="GO:0005886">
    <property type="term" value="C:plasma membrane"/>
    <property type="evidence" value="ECO:0007669"/>
    <property type="project" value="UniProtKB-SubCell"/>
</dbReference>
<feature type="transmembrane region" description="Helical" evidence="11">
    <location>
        <begin position="299"/>
        <end position="318"/>
    </location>
</feature>
<evidence type="ECO:0000256" key="8">
    <source>
        <dbReference type="ARBA" id="ARBA00029447"/>
    </source>
</evidence>
<dbReference type="InterPro" id="IPR004089">
    <property type="entry name" value="MCPsignal_dom"/>
</dbReference>
<keyword evidence="10" id="KW-0175">Coiled coil</keyword>
<dbReference type="SMART" id="SM00304">
    <property type="entry name" value="HAMP"/>
    <property type="match status" value="1"/>
</dbReference>
<comment type="caution">
    <text evidence="14">The sequence shown here is derived from an EMBL/GenBank/DDBJ whole genome shotgun (WGS) entry which is preliminary data.</text>
</comment>
<evidence type="ECO:0000256" key="1">
    <source>
        <dbReference type="ARBA" id="ARBA00004651"/>
    </source>
</evidence>
<feature type="domain" description="HAMP" evidence="13">
    <location>
        <begin position="319"/>
        <end position="372"/>
    </location>
</feature>
<dbReference type="SMART" id="SM00283">
    <property type="entry name" value="MA"/>
    <property type="match status" value="1"/>
</dbReference>
<dbReference type="PANTHER" id="PTHR32089:SF112">
    <property type="entry name" value="LYSOZYME-LIKE PROTEIN-RELATED"/>
    <property type="match status" value="1"/>
</dbReference>
<evidence type="ECO:0000256" key="11">
    <source>
        <dbReference type="SAM" id="Phobius"/>
    </source>
</evidence>
<dbReference type="RefSeq" id="WP_066242858.1">
    <property type="nucleotide sequence ID" value="NZ_LSGP01000017.1"/>
</dbReference>
<dbReference type="CDD" id="cd12914">
    <property type="entry name" value="PDC1_DGC_like"/>
    <property type="match status" value="1"/>
</dbReference>
<evidence type="ECO:0000259" key="12">
    <source>
        <dbReference type="PROSITE" id="PS50111"/>
    </source>
</evidence>
<evidence type="ECO:0000256" key="7">
    <source>
        <dbReference type="ARBA" id="ARBA00023224"/>
    </source>
</evidence>
<keyword evidence="6 11" id="KW-0472">Membrane</keyword>
<dbReference type="Gene3D" id="1.10.287.950">
    <property type="entry name" value="Methyl-accepting chemotaxis protein"/>
    <property type="match status" value="1"/>
</dbReference>
<evidence type="ECO:0000256" key="6">
    <source>
        <dbReference type="ARBA" id="ARBA00023136"/>
    </source>
</evidence>
<dbReference type="PANTHER" id="PTHR32089">
    <property type="entry name" value="METHYL-ACCEPTING CHEMOTAXIS PROTEIN MCPB"/>
    <property type="match status" value="1"/>
</dbReference>
<dbReference type="OrthoDB" id="9810264at2"/>
<name>A0A154BS81_ANASB</name>
<dbReference type="FunFam" id="1.10.287.950:FF:000001">
    <property type="entry name" value="Methyl-accepting chemotaxis sensory transducer"/>
    <property type="match status" value="1"/>
</dbReference>
<evidence type="ECO:0000313" key="14">
    <source>
        <dbReference type="EMBL" id="KYZ76791.1"/>
    </source>
</evidence>
<dbReference type="Proteomes" id="UP000076268">
    <property type="component" value="Unassembled WGS sequence"/>
</dbReference>
<dbReference type="InterPro" id="IPR033479">
    <property type="entry name" value="dCache_1"/>
</dbReference>
<evidence type="ECO:0000256" key="2">
    <source>
        <dbReference type="ARBA" id="ARBA00022475"/>
    </source>
</evidence>
<dbReference type="InterPro" id="IPR029151">
    <property type="entry name" value="Sensor-like_sf"/>
</dbReference>
<dbReference type="CDD" id="cd06225">
    <property type="entry name" value="HAMP"/>
    <property type="match status" value="1"/>
</dbReference>
<keyword evidence="3" id="KW-0145">Chemotaxis</keyword>
<feature type="domain" description="Methyl-accepting transducer" evidence="12">
    <location>
        <begin position="391"/>
        <end position="627"/>
    </location>
</feature>
<dbReference type="STRING" id="1794912.AXX12_10295"/>
<reference evidence="14 15" key="1">
    <citation type="submission" date="2016-02" db="EMBL/GenBank/DDBJ databases">
        <title>Anaerosporomusa subterraneum gen. nov., sp. nov., a spore-forming obligate anaerobe isolated from saprolite.</title>
        <authorList>
            <person name="Choi J.K."/>
            <person name="Shah M."/>
            <person name="Yee N."/>
        </authorList>
    </citation>
    <scope>NUCLEOTIDE SEQUENCE [LARGE SCALE GENOMIC DNA]</scope>
    <source>
        <strain evidence="14 15">RU4</strain>
    </source>
</reference>
<comment type="subcellular location">
    <subcellularLocation>
        <location evidence="1">Cell membrane</location>
        <topology evidence="1">Multi-pass membrane protein</topology>
    </subcellularLocation>
</comment>
<keyword evidence="15" id="KW-1185">Reference proteome</keyword>
<dbReference type="SUPFAM" id="SSF58104">
    <property type="entry name" value="Methyl-accepting chemotaxis protein (MCP) signaling domain"/>
    <property type="match status" value="1"/>
</dbReference>
<dbReference type="EMBL" id="LSGP01000017">
    <property type="protein sequence ID" value="KYZ76791.1"/>
    <property type="molecule type" value="Genomic_DNA"/>
</dbReference>
<feature type="coiled-coil region" evidence="10">
    <location>
        <begin position="360"/>
        <end position="387"/>
    </location>
</feature>
<dbReference type="Gene3D" id="3.30.450.20">
    <property type="entry name" value="PAS domain"/>
    <property type="match status" value="2"/>
</dbReference>
<evidence type="ECO:0000256" key="10">
    <source>
        <dbReference type="SAM" id="Coils"/>
    </source>
</evidence>
<accession>A0A154BS81</accession>
<organism evidence="14 15">
    <name type="scientific">Anaerosporomusa subterranea</name>
    <dbReference type="NCBI Taxonomy" id="1794912"/>
    <lineage>
        <taxon>Bacteria</taxon>
        <taxon>Bacillati</taxon>
        <taxon>Bacillota</taxon>
        <taxon>Negativicutes</taxon>
        <taxon>Acetonemataceae</taxon>
        <taxon>Anaerosporomusa</taxon>
    </lineage>
</organism>
<dbReference type="AlphaFoldDB" id="A0A154BS81"/>
<dbReference type="Pfam" id="PF02743">
    <property type="entry name" value="dCache_1"/>
    <property type="match status" value="1"/>
</dbReference>
<sequence>MKIKNIQTRLLFILLPLIIVVLGVLSGVSYYLSHQSLTRSIDATAKAVGADYGQRVYSDMELLISQLEDLANIQIIRTGSDKGQIVTVMAEAQKRLGTFDVIIFASPDGSGVVNTGATATYSERDYFKKVIATKKLVVSDPLVSKATGKLAVVLAVPVMNNGQLSGVLIGTFSMERLSAAIAELKFLDTGYGQLADDGGTIIAHPDSSELVGKLNLREKKINAELKLQQSELDDRLINLFKAAAESGKQMLGEYAFVDGITRIAVVTPVDLPGGQRWVMTVAAPKAEATQETDTLARTMLILCIVALLITVVAIVIIAKRFAKPITVIRDECLLLAQGDLRERVAEVTSEDEIGQLAKGFRDMRTNLRELVAKVNNQSEQLAASSEELTASAEQSAMAANQVAVSISEVATGADKQVHAIDETTAVVEQLSAGIQQVAANTNLAAGKSTQAAETAKAGGNSVEKAVSQMTQIEQTVNNSAQVVAKLGERSKEIGQIVDTISGIAGQTNLLALNAAIEAARAGEQGRGFAVVAEEVRKLAEQSQDAAKQIATLIGEIQGDTDQAVVAMSAGTREVKVGTEVVTTAGHAFSEIAVLVTEVSGQVKEISAAIQQMASGSQQIVSSVKEIDELSKNAAGEAQTVSAATEEQSASMEEIASSSQSLAHLAQELQEAVSKFRV</sequence>
<dbReference type="SUPFAM" id="SSF103190">
    <property type="entry name" value="Sensory domain-like"/>
    <property type="match status" value="1"/>
</dbReference>